<dbReference type="Gene3D" id="1.20.120.450">
    <property type="entry name" value="dinb family like domain"/>
    <property type="match status" value="1"/>
</dbReference>
<comment type="caution">
    <text evidence="1">The sequence shown here is derived from an EMBL/GenBank/DDBJ whole genome shotgun (WGS) entry which is preliminary data.</text>
</comment>
<gene>
    <name evidence="1" type="ORF">ML536_12415</name>
</gene>
<dbReference type="PANTHER" id="PTHR36922">
    <property type="entry name" value="BLL2446 PROTEIN"/>
    <property type="match status" value="1"/>
</dbReference>
<sequence length="167" mass="18563">MTLSIYRASVPLYIRGFSQLAGIMDKAEANAAARKIDLSVLVNSRLAPDMYPFSGQIQRASDTAKGTIARLVGVEIPSFPDDEVTFEDLRGRIAKTVDFIKSVPESAFDGADTREITLKLRDRDMTLSGADYLLDRQLPNFYFHITTAYAILRHNGVDIGKRDYLGV</sequence>
<dbReference type="Proteomes" id="UP001156140">
    <property type="component" value="Unassembled WGS sequence"/>
</dbReference>
<protein>
    <submittedName>
        <fullName evidence="1">DUF1993 domain-containing protein</fullName>
    </submittedName>
</protein>
<dbReference type="Pfam" id="PF09351">
    <property type="entry name" value="DUF1993"/>
    <property type="match status" value="1"/>
</dbReference>
<dbReference type="EMBL" id="JALAZD010000001">
    <property type="protein sequence ID" value="MCI0127628.1"/>
    <property type="molecule type" value="Genomic_DNA"/>
</dbReference>
<organism evidence="1 2">
    <name type="scientific">Paradevosia shaoguanensis</name>
    <dbReference type="NCBI Taxonomy" id="1335043"/>
    <lineage>
        <taxon>Bacteria</taxon>
        <taxon>Pseudomonadati</taxon>
        <taxon>Pseudomonadota</taxon>
        <taxon>Alphaproteobacteria</taxon>
        <taxon>Hyphomicrobiales</taxon>
        <taxon>Devosiaceae</taxon>
        <taxon>Paradevosia</taxon>
    </lineage>
</organism>
<evidence type="ECO:0000313" key="1">
    <source>
        <dbReference type="EMBL" id="MCI0127628.1"/>
    </source>
</evidence>
<dbReference type="AlphaFoldDB" id="A0AA41QNC2"/>
<name>A0AA41QNC2_9HYPH</name>
<evidence type="ECO:0000313" key="2">
    <source>
        <dbReference type="Proteomes" id="UP001156140"/>
    </source>
</evidence>
<accession>A0AA41QNC2</accession>
<dbReference type="InterPro" id="IPR034660">
    <property type="entry name" value="DinB/YfiT-like"/>
</dbReference>
<keyword evidence="2" id="KW-1185">Reference proteome</keyword>
<dbReference type="InterPro" id="IPR018531">
    <property type="entry name" value="DUF1993"/>
</dbReference>
<dbReference type="RefSeq" id="WP_281736055.1">
    <property type="nucleotide sequence ID" value="NZ_JAKETQ010000001.1"/>
</dbReference>
<proteinExistence type="predicted"/>
<reference evidence="1" key="1">
    <citation type="submission" date="2022-03" db="EMBL/GenBank/DDBJ databases">
        <title>The complete genome sequence of a Methyloterrigena soli.</title>
        <authorList>
            <person name="Zi Z."/>
        </authorList>
    </citation>
    <scope>NUCLEOTIDE SEQUENCE</scope>
    <source>
        <strain evidence="1">M48</strain>
    </source>
</reference>
<dbReference type="PANTHER" id="PTHR36922:SF1">
    <property type="entry name" value="DUF1993 DOMAIN-CONTAINING PROTEIN"/>
    <property type="match status" value="1"/>
</dbReference>
<dbReference type="SUPFAM" id="SSF109854">
    <property type="entry name" value="DinB/YfiT-like putative metalloenzymes"/>
    <property type="match status" value="1"/>
</dbReference>